<dbReference type="GO" id="GO:0032259">
    <property type="term" value="P:methylation"/>
    <property type="evidence" value="ECO:0007669"/>
    <property type="project" value="UniProtKB-KW"/>
</dbReference>
<dbReference type="PANTHER" id="PTHR36973">
    <property type="entry name" value="SLL1456 PROTEIN-RELATED"/>
    <property type="match status" value="1"/>
</dbReference>
<feature type="domain" description="Methyltransferase FkbM" evidence="1">
    <location>
        <begin position="38"/>
        <end position="205"/>
    </location>
</feature>
<gene>
    <name evidence="2" type="ORF">SAMN04489750_3637</name>
</gene>
<keyword evidence="2" id="KW-0489">Methyltransferase</keyword>
<dbReference type="RefSeq" id="WP_109688080.1">
    <property type="nucleotide sequence ID" value="NZ_QGDN01000001.1"/>
</dbReference>
<evidence type="ECO:0000259" key="1">
    <source>
        <dbReference type="Pfam" id="PF05050"/>
    </source>
</evidence>
<dbReference type="Gene3D" id="3.40.50.150">
    <property type="entry name" value="Vaccinia Virus protein VP39"/>
    <property type="match status" value="1"/>
</dbReference>
<dbReference type="Pfam" id="PF05050">
    <property type="entry name" value="Methyltransf_21"/>
    <property type="match status" value="1"/>
</dbReference>
<proteinExistence type="predicted"/>
<dbReference type="OrthoDB" id="4104638at2"/>
<evidence type="ECO:0000313" key="3">
    <source>
        <dbReference type="Proteomes" id="UP000250028"/>
    </source>
</evidence>
<dbReference type="InterPro" id="IPR006342">
    <property type="entry name" value="FkbM_mtfrase"/>
</dbReference>
<dbReference type="PANTHER" id="PTHR36973:SF4">
    <property type="entry name" value="NODULATION PROTEIN"/>
    <property type="match status" value="1"/>
</dbReference>
<keyword evidence="2" id="KW-0808">Transferase</keyword>
<dbReference type="SUPFAM" id="SSF53335">
    <property type="entry name" value="S-adenosyl-L-methionine-dependent methyltransferases"/>
    <property type="match status" value="1"/>
</dbReference>
<dbReference type="InterPro" id="IPR029063">
    <property type="entry name" value="SAM-dependent_MTases_sf"/>
</dbReference>
<dbReference type="Proteomes" id="UP000250028">
    <property type="component" value="Unassembled WGS sequence"/>
</dbReference>
<dbReference type="InterPro" id="IPR053188">
    <property type="entry name" value="FkbM_Methyltransferase"/>
</dbReference>
<sequence length="302" mass="33035">MTDRPRPALEEHRTASDADSLRTLAGLLTDPDPVRIVDIGANPIDDRPQYATLLATGLGRVVGFEPQRDALARLHELAGPQETYLPYAVGDGASHELRICASDGFSSLFEPDPRQLDLLTDFPRLAQVVDRQPVPTARLDDIAEIDGVDLLKMDLQGGELAVLDGGQERLRDCVAVQTEVGFHRLYEGAPTFGDVDRVLRGLGMRPAAFVSVRTWPLAPTQWADPWEADARQLVEADLLYVRDLTTMPEWSVHQLNSLALIAHGVYRSVGLALRCLDQLTRAGDMPKDALAAYRSLIGSLAG</sequence>
<dbReference type="EMBL" id="UESZ01000001">
    <property type="protein sequence ID" value="SSA36248.1"/>
    <property type="molecule type" value="Genomic_DNA"/>
</dbReference>
<evidence type="ECO:0000313" key="2">
    <source>
        <dbReference type="EMBL" id="SSA36248.1"/>
    </source>
</evidence>
<keyword evidence="3" id="KW-1185">Reference proteome</keyword>
<dbReference type="AlphaFoldDB" id="A0A2Y8ZY89"/>
<dbReference type="GO" id="GO:0008171">
    <property type="term" value="F:O-methyltransferase activity"/>
    <property type="evidence" value="ECO:0007669"/>
    <property type="project" value="TreeGrafter"/>
</dbReference>
<accession>A0A2Y8ZY89</accession>
<name>A0A2Y8ZY89_9MICO</name>
<protein>
    <submittedName>
        <fullName evidence="2">Methyltransferase, FkbM family</fullName>
    </submittedName>
</protein>
<dbReference type="NCBIfam" id="TIGR01444">
    <property type="entry name" value="fkbM_fam"/>
    <property type="match status" value="1"/>
</dbReference>
<organism evidence="2 3">
    <name type="scientific">Branchiibius hedensis</name>
    <dbReference type="NCBI Taxonomy" id="672460"/>
    <lineage>
        <taxon>Bacteria</taxon>
        <taxon>Bacillati</taxon>
        <taxon>Actinomycetota</taxon>
        <taxon>Actinomycetes</taxon>
        <taxon>Micrococcales</taxon>
        <taxon>Dermacoccaceae</taxon>
        <taxon>Branchiibius</taxon>
    </lineage>
</organism>
<reference evidence="3" key="1">
    <citation type="submission" date="2016-10" db="EMBL/GenBank/DDBJ databases">
        <authorList>
            <person name="Varghese N."/>
            <person name="Submissions S."/>
        </authorList>
    </citation>
    <scope>NUCLEOTIDE SEQUENCE [LARGE SCALE GENOMIC DNA]</scope>
    <source>
        <strain evidence="3">DSM 22951</strain>
    </source>
</reference>